<feature type="coiled-coil region" evidence="1">
    <location>
        <begin position="20"/>
        <end position="47"/>
    </location>
</feature>
<comment type="caution">
    <text evidence="2">The sequence shown here is derived from an EMBL/GenBank/DDBJ whole genome shotgun (WGS) entry which is preliminary data.</text>
</comment>
<gene>
    <name evidence="2" type="ORF">HCT46_07665</name>
</gene>
<dbReference type="EMBL" id="JAATLK010000005">
    <property type="protein sequence ID" value="NIZ47789.1"/>
    <property type="molecule type" value="Genomic_DNA"/>
</dbReference>
<proteinExistence type="predicted"/>
<organism evidence="2 3">
    <name type="scientific">Entomospira nematocerorum</name>
    <dbReference type="NCBI Taxonomy" id="2719987"/>
    <lineage>
        <taxon>Bacteria</taxon>
        <taxon>Pseudomonadati</taxon>
        <taxon>Spirochaetota</taxon>
        <taxon>Spirochaetia</taxon>
        <taxon>Spirochaetales</taxon>
        <taxon>Spirochaetaceae</taxon>
        <taxon>Entomospira</taxon>
    </lineage>
</organism>
<dbReference type="RefSeq" id="WP_167704566.1">
    <property type="nucleotide sequence ID" value="NZ_CP118172.1"/>
</dbReference>
<keyword evidence="3" id="KW-1185">Reference proteome</keyword>
<reference evidence="2" key="1">
    <citation type="submission" date="2020-03" db="EMBL/GenBank/DDBJ databases">
        <title>Spirochaetal bacteria isolated from arthropods constitute a novel genus Entomospira genus novum within the order Spirochaetales.</title>
        <authorList>
            <person name="Grana-Miraglia L."/>
            <person name="Sikutova S."/>
            <person name="Fingerle V."/>
            <person name="Sing A."/>
            <person name="Castillo-Ramirez S."/>
            <person name="Margos G."/>
            <person name="Rudolf I."/>
        </authorList>
    </citation>
    <scope>NUCLEOTIDE SEQUENCE</scope>
    <source>
        <strain evidence="2">BR208</strain>
    </source>
</reference>
<evidence type="ECO:0000313" key="3">
    <source>
        <dbReference type="Proteomes" id="UP000752013"/>
    </source>
</evidence>
<protein>
    <submittedName>
        <fullName evidence="2">Uncharacterized protein</fullName>
    </submittedName>
</protein>
<dbReference type="AlphaFoldDB" id="A0A968GDI4"/>
<evidence type="ECO:0000256" key="1">
    <source>
        <dbReference type="SAM" id="Coils"/>
    </source>
</evidence>
<sequence>MMLLREAHGKIVHIVEEFWRNHWLNEKDTQEDRLARAEQALREIQQEIQH</sequence>
<accession>A0A968GDI4</accession>
<name>A0A968GDI4_9SPIO</name>
<dbReference type="Proteomes" id="UP000752013">
    <property type="component" value="Unassembled WGS sequence"/>
</dbReference>
<keyword evidence="1" id="KW-0175">Coiled coil</keyword>
<evidence type="ECO:0000313" key="2">
    <source>
        <dbReference type="EMBL" id="NIZ47789.1"/>
    </source>
</evidence>